<feature type="compositionally biased region" description="Basic residues" evidence="1">
    <location>
        <begin position="7"/>
        <end position="47"/>
    </location>
</feature>
<feature type="compositionally biased region" description="Basic residues" evidence="1">
    <location>
        <begin position="132"/>
        <end position="142"/>
    </location>
</feature>
<organism evidence="2 3">
    <name type="scientific">Ancylostoma caninum</name>
    <name type="common">Dog hookworm</name>
    <dbReference type="NCBI Taxonomy" id="29170"/>
    <lineage>
        <taxon>Eukaryota</taxon>
        <taxon>Metazoa</taxon>
        <taxon>Ecdysozoa</taxon>
        <taxon>Nematoda</taxon>
        <taxon>Chromadorea</taxon>
        <taxon>Rhabditida</taxon>
        <taxon>Rhabditina</taxon>
        <taxon>Rhabditomorpha</taxon>
        <taxon>Strongyloidea</taxon>
        <taxon>Ancylostomatidae</taxon>
        <taxon>Ancylostomatinae</taxon>
        <taxon>Ancylostoma</taxon>
    </lineage>
</organism>
<feature type="compositionally biased region" description="Low complexity" evidence="1">
    <location>
        <begin position="70"/>
        <end position="90"/>
    </location>
</feature>
<dbReference type="Proteomes" id="UP000252519">
    <property type="component" value="Unassembled WGS sequence"/>
</dbReference>
<feature type="compositionally biased region" description="Basic and acidic residues" evidence="1">
    <location>
        <begin position="158"/>
        <end position="172"/>
    </location>
</feature>
<evidence type="ECO:0000313" key="3">
    <source>
        <dbReference type="Proteomes" id="UP000252519"/>
    </source>
</evidence>
<accession>A0A368FEI3</accession>
<feature type="region of interest" description="Disordered" evidence="1">
    <location>
        <begin position="1"/>
        <end position="93"/>
    </location>
</feature>
<evidence type="ECO:0000313" key="2">
    <source>
        <dbReference type="EMBL" id="RCN28587.1"/>
    </source>
</evidence>
<protein>
    <submittedName>
        <fullName evidence="2">Uncharacterized protein</fullName>
    </submittedName>
</protein>
<feature type="compositionally biased region" description="Basic residues" evidence="1">
    <location>
        <begin position="199"/>
        <end position="219"/>
    </location>
</feature>
<keyword evidence="3" id="KW-1185">Reference proteome</keyword>
<dbReference type="OrthoDB" id="5909782at2759"/>
<proteinExistence type="predicted"/>
<sequence>MFNLARIKIRGRKSNVTKKSKGKVQVHSRGKLKSKGKVHRKKSRAAKRRSEVKTRDEKREKTKDSIEEQSGTSTPASPSASTPTAVSSTSFGSLVMVQRKIIPEIDYGMEYTEYEDVDAPKSPAIVENLNKPGRKSRGKKKSREQPCDTSGGTTGEFKTVEAYDTLADHQKDVTGPAKEQTQTVTLSVDTEEENNEKPARKHRKKRSKGCPAGKKKSNKKVQVVHSSDGIAAKEVSSTERIIEFNDVSSGP</sequence>
<dbReference type="EMBL" id="JOJR01002479">
    <property type="protein sequence ID" value="RCN28587.1"/>
    <property type="molecule type" value="Genomic_DNA"/>
</dbReference>
<evidence type="ECO:0000256" key="1">
    <source>
        <dbReference type="SAM" id="MobiDB-lite"/>
    </source>
</evidence>
<gene>
    <name evidence="2" type="ORF">ANCCAN_25671</name>
</gene>
<feature type="compositionally biased region" description="Basic and acidic residues" evidence="1">
    <location>
        <begin position="48"/>
        <end position="66"/>
    </location>
</feature>
<reference evidence="2 3" key="1">
    <citation type="submission" date="2014-10" db="EMBL/GenBank/DDBJ databases">
        <title>Draft genome of the hookworm Ancylostoma caninum.</title>
        <authorList>
            <person name="Mitreva M."/>
        </authorList>
    </citation>
    <scope>NUCLEOTIDE SEQUENCE [LARGE SCALE GENOMIC DNA]</scope>
    <source>
        <strain evidence="2 3">Baltimore</strain>
    </source>
</reference>
<feature type="region of interest" description="Disordered" evidence="1">
    <location>
        <begin position="116"/>
        <end position="228"/>
    </location>
</feature>
<feature type="compositionally biased region" description="Polar residues" evidence="1">
    <location>
        <begin position="179"/>
        <end position="188"/>
    </location>
</feature>
<name>A0A368FEI3_ANCCA</name>
<dbReference type="AlphaFoldDB" id="A0A368FEI3"/>
<comment type="caution">
    <text evidence="2">The sequence shown here is derived from an EMBL/GenBank/DDBJ whole genome shotgun (WGS) entry which is preliminary data.</text>
</comment>